<feature type="compositionally biased region" description="Low complexity" evidence="2">
    <location>
        <begin position="149"/>
        <end position="173"/>
    </location>
</feature>
<feature type="compositionally biased region" description="Low complexity" evidence="2">
    <location>
        <begin position="251"/>
        <end position="284"/>
    </location>
</feature>
<evidence type="ECO:0000256" key="2">
    <source>
        <dbReference type="SAM" id="MobiDB-lite"/>
    </source>
</evidence>
<dbReference type="OrthoDB" id="9792021at2"/>
<feature type="region of interest" description="Disordered" evidence="2">
    <location>
        <begin position="83"/>
        <end position="284"/>
    </location>
</feature>
<dbReference type="PROSITE" id="PS51123">
    <property type="entry name" value="OMPA_2"/>
    <property type="match status" value="1"/>
</dbReference>
<accession>A0A1H3RLJ1</accession>
<evidence type="ECO:0000313" key="6">
    <source>
        <dbReference type="Proteomes" id="UP000198914"/>
    </source>
</evidence>
<dbReference type="InterPro" id="IPR006665">
    <property type="entry name" value="OmpA-like"/>
</dbReference>
<protein>
    <submittedName>
        <fullName evidence="5">Outer membrane protein OmpA</fullName>
    </submittedName>
</protein>
<evidence type="ECO:0000313" key="5">
    <source>
        <dbReference type="EMBL" id="SDZ26510.1"/>
    </source>
</evidence>
<dbReference type="Pfam" id="PF00691">
    <property type="entry name" value="OmpA"/>
    <property type="match status" value="1"/>
</dbReference>
<name>A0A1H3RLJ1_9RHOB</name>
<reference evidence="6" key="1">
    <citation type="submission" date="2016-10" db="EMBL/GenBank/DDBJ databases">
        <authorList>
            <person name="Varghese N."/>
            <person name="Submissions S."/>
        </authorList>
    </citation>
    <scope>NUCLEOTIDE SEQUENCE [LARGE SCALE GENOMIC DNA]</scope>
    <source>
        <strain evidence="6">DSM 100420</strain>
    </source>
</reference>
<feature type="chain" id="PRO_5011524543" evidence="3">
    <location>
        <begin position="33"/>
        <end position="667"/>
    </location>
</feature>
<dbReference type="STRING" id="1244108.SAMN05444004_1096"/>
<sequence>MPRIRSTALNRAAALAASVSMLVPGFAVPAAAQTADDIVAACTAEFGTDADATKNCIDERTSDAAAEAEAAVEAEAQAAADAAAQAESDAAVQAEADAAAEEEAARQAEAQAAADAAAQAEADAVAQAEADAAAQAEAEAAAEEEAARQAEAQAAADAAAQAEADAAAQAEAEAAAEEEAARQAEAQAAADAAAQAEADAVAQAEAEAAAEEEAARQAEAQAAADAAAQAEAEAAAQAEAEAAAEEEAARQAEAQAAADAAAQAEADAVAPTTEETPLVETPTESAIAAEVAARPEPELTEDQQTAVNQAQTALGALLGGDSATAAASAAVVDGDETSADTVVEEEVVEQGDIRTSDQDFATRAVVTEQEDRFDRNDKILLGALGALAVGAILVNQNNRARVVSNSGDRVVVQQDDGSLRVLKDDDVLLRQAGSNVRTERFDDGSTRTTVLREDGSRVVTIRDASLRVLRRELITEGGERYTLIDDTVVVEPVDVSTLPEPVVSSRATATDDPLAAALRQQEQLDRRFSLAQVRNIAEVRALAPAFEVSTVTFASGSAAIVPEQAGNLRGLANEVLAAIRANPREIFLVEGHTDAVGDAAYNLALSDRRAESLALALNEYFGVPVENMVVQGYGESFLKVQTQGDEQANRRATVRQITDLLQTAAAN</sequence>
<evidence type="ECO:0000256" key="1">
    <source>
        <dbReference type="PROSITE-ProRule" id="PRU00473"/>
    </source>
</evidence>
<feature type="domain" description="OmpA-like" evidence="4">
    <location>
        <begin position="540"/>
        <end position="667"/>
    </location>
</feature>
<keyword evidence="1" id="KW-0472">Membrane</keyword>
<dbReference type="SUPFAM" id="SSF103088">
    <property type="entry name" value="OmpA-like"/>
    <property type="match status" value="1"/>
</dbReference>
<evidence type="ECO:0000256" key="3">
    <source>
        <dbReference type="SAM" id="SignalP"/>
    </source>
</evidence>
<feature type="compositionally biased region" description="Low complexity" evidence="2">
    <location>
        <begin position="183"/>
        <end position="207"/>
    </location>
</feature>
<organism evidence="5 6">
    <name type="scientific">Jannaschia faecimaris</name>
    <dbReference type="NCBI Taxonomy" id="1244108"/>
    <lineage>
        <taxon>Bacteria</taxon>
        <taxon>Pseudomonadati</taxon>
        <taxon>Pseudomonadota</taxon>
        <taxon>Alphaproteobacteria</taxon>
        <taxon>Rhodobacterales</taxon>
        <taxon>Roseobacteraceae</taxon>
        <taxon>Jannaschia</taxon>
    </lineage>
</organism>
<proteinExistence type="predicted"/>
<dbReference type="GO" id="GO:0016020">
    <property type="term" value="C:membrane"/>
    <property type="evidence" value="ECO:0007669"/>
    <property type="project" value="UniProtKB-UniRule"/>
</dbReference>
<feature type="compositionally biased region" description="Low complexity" evidence="2">
    <location>
        <begin position="217"/>
        <end position="241"/>
    </location>
</feature>
<keyword evidence="3" id="KW-0732">Signal</keyword>
<dbReference type="AlphaFoldDB" id="A0A1H3RLJ1"/>
<feature type="compositionally biased region" description="Low complexity" evidence="2">
    <location>
        <begin position="83"/>
        <end position="97"/>
    </location>
</feature>
<keyword evidence="6" id="KW-1185">Reference proteome</keyword>
<dbReference type="Gene3D" id="3.30.1330.60">
    <property type="entry name" value="OmpA-like domain"/>
    <property type="match status" value="1"/>
</dbReference>
<dbReference type="RefSeq" id="WP_092645839.1">
    <property type="nucleotide sequence ID" value="NZ_FNPX01000009.1"/>
</dbReference>
<evidence type="ECO:0000259" key="4">
    <source>
        <dbReference type="PROSITE" id="PS51123"/>
    </source>
</evidence>
<dbReference type="CDD" id="cd07185">
    <property type="entry name" value="OmpA_C-like"/>
    <property type="match status" value="1"/>
</dbReference>
<dbReference type="PANTHER" id="PTHR30329:SF21">
    <property type="entry name" value="LIPOPROTEIN YIAD-RELATED"/>
    <property type="match status" value="1"/>
</dbReference>
<dbReference type="InterPro" id="IPR050330">
    <property type="entry name" value="Bact_OuterMem_StrucFunc"/>
</dbReference>
<feature type="compositionally biased region" description="Low complexity" evidence="2">
    <location>
        <begin position="107"/>
        <end position="139"/>
    </location>
</feature>
<dbReference type="InterPro" id="IPR036737">
    <property type="entry name" value="OmpA-like_sf"/>
</dbReference>
<dbReference type="PANTHER" id="PTHR30329">
    <property type="entry name" value="STATOR ELEMENT OF FLAGELLAR MOTOR COMPLEX"/>
    <property type="match status" value="1"/>
</dbReference>
<gene>
    <name evidence="5" type="ORF">SAMN05444004_1096</name>
</gene>
<dbReference type="Proteomes" id="UP000198914">
    <property type="component" value="Unassembled WGS sequence"/>
</dbReference>
<dbReference type="EMBL" id="FNPX01000009">
    <property type="protein sequence ID" value="SDZ26510.1"/>
    <property type="molecule type" value="Genomic_DNA"/>
</dbReference>
<feature type="signal peptide" evidence="3">
    <location>
        <begin position="1"/>
        <end position="32"/>
    </location>
</feature>